<evidence type="ECO:0000256" key="8">
    <source>
        <dbReference type="SAM" id="SignalP"/>
    </source>
</evidence>
<dbReference type="Ensembl" id="ENSPEMT00000005903.2">
    <property type="protein sequence ID" value="ENSPEMP00000003446.1"/>
    <property type="gene ID" value="ENSPEMG00000004881.2"/>
</dbReference>
<dbReference type="PROSITE" id="PS51092">
    <property type="entry name" value="FN2_2"/>
    <property type="match status" value="2"/>
</dbReference>
<dbReference type="InterPro" id="IPR036943">
    <property type="entry name" value="FN_type2_sf"/>
</dbReference>
<dbReference type="Gene3D" id="2.10.10.10">
    <property type="entry name" value="Fibronectin, type II, collagen-binding"/>
    <property type="match status" value="2"/>
</dbReference>
<evidence type="ECO:0000313" key="10">
    <source>
        <dbReference type="Ensembl" id="ENSPEMP00000003446.1"/>
    </source>
</evidence>
<feature type="chain" id="PRO_5034620227" evidence="8">
    <location>
        <begin position="21"/>
        <end position="133"/>
    </location>
</feature>
<feature type="disulfide bond" evidence="7">
    <location>
        <begin position="90"/>
        <end position="116"/>
    </location>
</feature>
<keyword evidence="11" id="KW-1185">Reference proteome</keyword>
<keyword evidence="3" id="KW-0964">Secreted</keyword>
<reference evidence="10" key="2">
    <citation type="submission" date="2025-08" db="UniProtKB">
        <authorList>
            <consortium name="Ensembl"/>
        </authorList>
    </citation>
    <scope>IDENTIFICATION</scope>
</reference>
<dbReference type="GO" id="GO:0048240">
    <property type="term" value="P:sperm capacitation"/>
    <property type="evidence" value="ECO:0007669"/>
    <property type="project" value="Ensembl"/>
</dbReference>
<keyword evidence="4" id="KW-0677">Repeat</keyword>
<reference evidence="10 11" key="1">
    <citation type="submission" date="2018-10" db="EMBL/GenBank/DDBJ databases">
        <title>Improved assembly of the deer mouse Peromyscus maniculatus genome.</title>
        <authorList>
            <person name="Lassance J.-M."/>
            <person name="Hoekstra H.E."/>
        </authorList>
    </citation>
    <scope>NUCLEOTIDE SEQUENCE [LARGE SCALE GENOMIC DNA]</scope>
</reference>
<evidence type="ECO:0000256" key="5">
    <source>
        <dbReference type="ARBA" id="ARBA00023157"/>
    </source>
</evidence>
<accession>A0A8C8VSF4</accession>
<keyword evidence="6" id="KW-0278">Fertilization</keyword>
<reference evidence="10" key="3">
    <citation type="submission" date="2025-09" db="UniProtKB">
        <authorList>
            <consortium name="Ensembl"/>
        </authorList>
    </citation>
    <scope>IDENTIFICATION</scope>
</reference>
<organism evidence="10 11">
    <name type="scientific">Peromyscus maniculatus bairdii</name>
    <name type="common">Prairie deer mouse</name>
    <dbReference type="NCBI Taxonomy" id="230844"/>
    <lineage>
        <taxon>Eukaryota</taxon>
        <taxon>Metazoa</taxon>
        <taxon>Chordata</taxon>
        <taxon>Craniata</taxon>
        <taxon>Vertebrata</taxon>
        <taxon>Euteleostomi</taxon>
        <taxon>Mammalia</taxon>
        <taxon>Eutheria</taxon>
        <taxon>Euarchontoglires</taxon>
        <taxon>Glires</taxon>
        <taxon>Rodentia</taxon>
        <taxon>Myomorpha</taxon>
        <taxon>Muroidea</taxon>
        <taxon>Cricetidae</taxon>
        <taxon>Neotominae</taxon>
        <taxon>Peromyscus</taxon>
    </lineage>
</organism>
<dbReference type="GO" id="GO:0005576">
    <property type="term" value="C:extracellular region"/>
    <property type="evidence" value="ECO:0007669"/>
    <property type="project" value="UniProtKB-SubCell"/>
</dbReference>
<dbReference type="GO" id="GO:0007338">
    <property type="term" value="P:single fertilization"/>
    <property type="evidence" value="ECO:0007669"/>
    <property type="project" value="UniProtKB-KW"/>
</dbReference>
<dbReference type="CDD" id="cd00062">
    <property type="entry name" value="FN2"/>
    <property type="match status" value="1"/>
</dbReference>
<evidence type="ECO:0000256" key="4">
    <source>
        <dbReference type="ARBA" id="ARBA00022737"/>
    </source>
</evidence>
<dbReference type="SUPFAM" id="SSF57440">
    <property type="entry name" value="Kringle-like"/>
    <property type="match status" value="2"/>
</dbReference>
<evidence type="ECO:0000256" key="1">
    <source>
        <dbReference type="ARBA" id="ARBA00004613"/>
    </source>
</evidence>
<protein>
    <submittedName>
        <fullName evidence="10">Binder of sperm protein homolog 1</fullName>
    </submittedName>
</protein>
<dbReference type="GeneTree" id="ENSGT00940000163003"/>
<dbReference type="Pfam" id="PF00040">
    <property type="entry name" value="fn2"/>
    <property type="match status" value="2"/>
</dbReference>
<dbReference type="InterPro" id="IPR000562">
    <property type="entry name" value="FN_type2_dom"/>
</dbReference>
<dbReference type="FunFam" id="2.10.10.10:FF:000005">
    <property type="entry name" value="Epididymal sperm binding protein 1"/>
    <property type="match status" value="1"/>
</dbReference>
<evidence type="ECO:0000259" key="9">
    <source>
        <dbReference type="PROSITE" id="PS51092"/>
    </source>
</evidence>
<comment type="caution">
    <text evidence="7">Lacks conserved residue(s) required for the propagation of feature annotation.</text>
</comment>
<dbReference type="FunFam" id="2.10.10.10:FF:000003">
    <property type="entry name" value="binder of sperm protein homolog 1"/>
    <property type="match status" value="1"/>
</dbReference>
<dbReference type="InterPro" id="IPR051666">
    <property type="entry name" value="SP_Capacitation_Regulator"/>
</dbReference>
<dbReference type="SMART" id="SM00059">
    <property type="entry name" value="FN2"/>
    <property type="match status" value="2"/>
</dbReference>
<dbReference type="PANTHER" id="PTHR22918">
    <property type="entry name" value="SEMINAL PLASMA PROTEIN"/>
    <property type="match status" value="1"/>
</dbReference>
<evidence type="ECO:0000256" key="2">
    <source>
        <dbReference type="ARBA" id="ARBA00010011"/>
    </source>
</evidence>
<dbReference type="AlphaFoldDB" id="A0A8C8VSF4"/>
<dbReference type="Proteomes" id="UP000694547">
    <property type="component" value="Chromosome 1"/>
</dbReference>
<dbReference type="PRINTS" id="PR00013">
    <property type="entry name" value="FNTYPEII"/>
</dbReference>
<comment type="similarity">
    <text evidence="2">Belongs to the seminal plasma protein family.</text>
</comment>
<dbReference type="PROSITE" id="PS00023">
    <property type="entry name" value="FN2_1"/>
    <property type="match status" value="1"/>
</dbReference>
<proteinExistence type="inferred from homology"/>
<dbReference type="GO" id="GO:0009986">
    <property type="term" value="C:cell surface"/>
    <property type="evidence" value="ECO:0007669"/>
    <property type="project" value="Ensembl"/>
</dbReference>
<evidence type="ECO:0000313" key="11">
    <source>
        <dbReference type="Proteomes" id="UP000694547"/>
    </source>
</evidence>
<sequence length="133" mass="16327">MGQPVGILLVSICLFYRLFSLPDKDYYPPTMESIMKMPEIEDGDCVFPFWYRNEIFYDCVNFNAKHKWCSLNKTFQGYWRYCYVSDYAKCAFPFWFRHMIYWECTEDGEMFGKKWCSLTPNFNKDRIWKYCTW</sequence>
<feature type="domain" description="Fibronectin type-II" evidence="9">
    <location>
        <begin position="85"/>
        <end position="133"/>
    </location>
</feature>
<keyword evidence="8" id="KW-0732">Signal</keyword>
<dbReference type="PANTHER" id="PTHR22918:SF4">
    <property type="entry name" value="BINDER OF SPERM PROTEIN HOMOLOG 1"/>
    <property type="match status" value="1"/>
</dbReference>
<comment type="subcellular location">
    <subcellularLocation>
        <location evidence="1">Secreted</location>
    </subcellularLocation>
</comment>
<evidence type="ECO:0000256" key="3">
    <source>
        <dbReference type="ARBA" id="ARBA00022525"/>
    </source>
</evidence>
<evidence type="ECO:0000256" key="6">
    <source>
        <dbReference type="ARBA" id="ARBA00023279"/>
    </source>
</evidence>
<feature type="domain" description="Fibronectin type-II" evidence="9">
    <location>
        <begin position="40"/>
        <end position="84"/>
    </location>
</feature>
<keyword evidence="5 7" id="KW-1015">Disulfide bond</keyword>
<dbReference type="GO" id="GO:0008201">
    <property type="term" value="F:heparin binding"/>
    <property type="evidence" value="ECO:0007669"/>
    <property type="project" value="Ensembl"/>
</dbReference>
<name>A0A8C8VSF4_PERMB</name>
<dbReference type="InterPro" id="IPR013806">
    <property type="entry name" value="Kringle-like"/>
</dbReference>
<feature type="signal peptide" evidence="8">
    <location>
        <begin position="1"/>
        <end position="20"/>
    </location>
</feature>
<feature type="disulfide bond" evidence="7">
    <location>
        <begin position="104"/>
        <end position="131"/>
    </location>
</feature>
<evidence type="ECO:0000256" key="7">
    <source>
        <dbReference type="PROSITE-ProRule" id="PRU00479"/>
    </source>
</evidence>